<dbReference type="GO" id="GO:0016020">
    <property type="term" value="C:membrane"/>
    <property type="evidence" value="ECO:0007669"/>
    <property type="project" value="UniProtKB-SubCell"/>
</dbReference>
<dbReference type="EMBL" id="JAYKXN010000002">
    <property type="protein sequence ID" value="KAK7309618.1"/>
    <property type="molecule type" value="Genomic_DNA"/>
</dbReference>
<comment type="subcellular location">
    <subcellularLocation>
        <location evidence="1">Membrane</location>
        <topology evidence="1">Single-pass type I membrane protein</topology>
    </subcellularLocation>
</comment>
<accession>A0AAN9PUC4</accession>
<keyword evidence="3" id="KW-0812">Transmembrane</keyword>
<dbReference type="PANTHER" id="PTHR27000:SF777">
    <property type="entry name" value="PROTEIN KINASE DOMAIN-CONTAINING PROTEIN"/>
    <property type="match status" value="1"/>
</dbReference>
<evidence type="ECO:0000256" key="7">
    <source>
        <dbReference type="ARBA" id="ARBA00023136"/>
    </source>
</evidence>
<evidence type="ECO:0000256" key="9">
    <source>
        <dbReference type="ARBA" id="ARBA00023180"/>
    </source>
</evidence>
<evidence type="ECO:0000256" key="2">
    <source>
        <dbReference type="ARBA" id="ARBA00022614"/>
    </source>
</evidence>
<keyword evidence="5" id="KW-0677">Repeat</keyword>
<dbReference type="Pfam" id="PF00560">
    <property type="entry name" value="LRR_1"/>
    <property type="match status" value="2"/>
</dbReference>
<keyword evidence="11" id="KW-1185">Reference proteome</keyword>
<keyword evidence="9" id="KW-0325">Glycoprotein</keyword>
<reference evidence="10 11" key="1">
    <citation type="submission" date="2024-01" db="EMBL/GenBank/DDBJ databases">
        <title>The genomes of 5 underutilized Papilionoideae crops provide insights into root nodulation and disease resistance.</title>
        <authorList>
            <person name="Yuan L."/>
        </authorList>
    </citation>
    <scope>NUCLEOTIDE SEQUENCE [LARGE SCALE GENOMIC DNA]</scope>
    <source>
        <strain evidence="10">LY-2023</strain>
        <tissue evidence="10">Leaf</tissue>
    </source>
</reference>
<organism evidence="10 11">
    <name type="scientific">Clitoria ternatea</name>
    <name type="common">Butterfly pea</name>
    <dbReference type="NCBI Taxonomy" id="43366"/>
    <lineage>
        <taxon>Eukaryota</taxon>
        <taxon>Viridiplantae</taxon>
        <taxon>Streptophyta</taxon>
        <taxon>Embryophyta</taxon>
        <taxon>Tracheophyta</taxon>
        <taxon>Spermatophyta</taxon>
        <taxon>Magnoliopsida</taxon>
        <taxon>eudicotyledons</taxon>
        <taxon>Gunneridae</taxon>
        <taxon>Pentapetalae</taxon>
        <taxon>rosids</taxon>
        <taxon>fabids</taxon>
        <taxon>Fabales</taxon>
        <taxon>Fabaceae</taxon>
        <taxon>Papilionoideae</taxon>
        <taxon>50 kb inversion clade</taxon>
        <taxon>NPAAA clade</taxon>
        <taxon>indigoferoid/millettioid clade</taxon>
        <taxon>Phaseoleae</taxon>
        <taxon>Clitoria</taxon>
    </lineage>
</organism>
<evidence type="ECO:0000256" key="5">
    <source>
        <dbReference type="ARBA" id="ARBA00022737"/>
    </source>
</evidence>
<dbReference type="Proteomes" id="UP001359559">
    <property type="component" value="Unassembled WGS sequence"/>
</dbReference>
<dbReference type="InterPro" id="IPR032675">
    <property type="entry name" value="LRR_dom_sf"/>
</dbReference>
<name>A0AAN9PUC4_CLITE</name>
<keyword evidence="4" id="KW-0732">Signal</keyword>
<evidence type="ECO:0000256" key="4">
    <source>
        <dbReference type="ARBA" id="ARBA00022729"/>
    </source>
</evidence>
<evidence type="ECO:0000256" key="1">
    <source>
        <dbReference type="ARBA" id="ARBA00004479"/>
    </source>
</evidence>
<gene>
    <name evidence="10" type="ORF">RJT34_06500</name>
</gene>
<keyword evidence="2" id="KW-0433">Leucine-rich repeat</keyword>
<sequence length="165" mass="18169">MPTLQVLSLSLNQLSGSVPISLFCISYLRRVLLGFNAFTGISMSQSGEQYVIILEFLDLQVNHIAHASFPLWLTNATSLKILDLSGNSFSGALPLGNCFINVCRSNLLCILVICTFPFWSLWCVDGLDSLHGSSYSSWLCQITIKERSFVVLVLPIDLPAKLSLP</sequence>
<dbReference type="InterPro" id="IPR001611">
    <property type="entry name" value="Leu-rich_rpt"/>
</dbReference>
<protein>
    <submittedName>
        <fullName evidence="10">Uncharacterized protein</fullName>
    </submittedName>
</protein>
<evidence type="ECO:0000256" key="3">
    <source>
        <dbReference type="ARBA" id="ARBA00022692"/>
    </source>
</evidence>
<evidence type="ECO:0000313" key="10">
    <source>
        <dbReference type="EMBL" id="KAK7309618.1"/>
    </source>
</evidence>
<evidence type="ECO:0000313" key="11">
    <source>
        <dbReference type="Proteomes" id="UP001359559"/>
    </source>
</evidence>
<evidence type="ECO:0000256" key="8">
    <source>
        <dbReference type="ARBA" id="ARBA00023170"/>
    </source>
</evidence>
<comment type="caution">
    <text evidence="10">The sequence shown here is derived from an EMBL/GenBank/DDBJ whole genome shotgun (WGS) entry which is preliminary data.</text>
</comment>
<keyword evidence="7" id="KW-0472">Membrane</keyword>
<evidence type="ECO:0000256" key="6">
    <source>
        <dbReference type="ARBA" id="ARBA00022989"/>
    </source>
</evidence>
<keyword evidence="6" id="KW-1133">Transmembrane helix</keyword>
<keyword evidence="8" id="KW-0675">Receptor</keyword>
<proteinExistence type="predicted"/>
<dbReference type="Gene3D" id="3.80.10.10">
    <property type="entry name" value="Ribonuclease Inhibitor"/>
    <property type="match status" value="1"/>
</dbReference>
<dbReference type="SUPFAM" id="SSF52058">
    <property type="entry name" value="L domain-like"/>
    <property type="match status" value="1"/>
</dbReference>
<dbReference type="PANTHER" id="PTHR27000">
    <property type="entry name" value="LEUCINE-RICH REPEAT RECEPTOR-LIKE PROTEIN KINASE FAMILY PROTEIN-RELATED"/>
    <property type="match status" value="1"/>
</dbReference>
<dbReference type="AlphaFoldDB" id="A0AAN9PUC4"/>